<comment type="caution">
    <text evidence="2">The sequence shown here is derived from an EMBL/GenBank/DDBJ whole genome shotgun (WGS) entry which is preliminary data.</text>
</comment>
<gene>
    <name evidence="2" type="ORF">AFI02nite_41050</name>
</gene>
<protein>
    <submittedName>
        <fullName evidence="2">Uncharacterized protein</fullName>
    </submittedName>
</protein>
<evidence type="ECO:0000256" key="1">
    <source>
        <dbReference type="SAM" id="Phobius"/>
    </source>
</evidence>
<feature type="transmembrane region" description="Helical" evidence="1">
    <location>
        <begin position="60"/>
        <end position="77"/>
    </location>
</feature>
<accession>A0A510UNB1</accession>
<keyword evidence="1" id="KW-1133">Transmembrane helix</keyword>
<sequence>MNRDSKGIFTTKAQPFSKWWAQFRAEVIVVPMEDPLEPFMKVNDNLLTLRTGYHTRRNTIVVPWMLMLTVLTLYFIYDSSYQYDFEAHKAQAGRMIESYSENKARYISYLSDAQKEGDKEEEGIFRRGIALADNAIKGYSIYFEQDGDVSLFTHMRALKQLGELDHFLFGIGLFSFMGALSLGLWLLFLLKPQDAEVYFDRNRQIVYSWRHGRVGAASFDKMGILENHLGLNIVLQFENKKQAGYRPMAIVGIDIGKLSFHREGDMTYPLAQILAFMEHGKEAVITGESFTREPAKYFLRKDKKPDNFEQRVEATLAAQDDFVSHYQTSWVKGHAL</sequence>
<dbReference type="EMBL" id="BJTZ01000060">
    <property type="protein sequence ID" value="GEK16069.1"/>
    <property type="molecule type" value="Genomic_DNA"/>
</dbReference>
<proteinExistence type="predicted"/>
<evidence type="ECO:0000313" key="3">
    <source>
        <dbReference type="Proteomes" id="UP000321787"/>
    </source>
</evidence>
<evidence type="ECO:0000313" key="2">
    <source>
        <dbReference type="EMBL" id="GEK16069.1"/>
    </source>
</evidence>
<organism evidence="2 3">
    <name type="scientific">Aliivibrio fischeri</name>
    <name type="common">Vibrio fischeri</name>
    <dbReference type="NCBI Taxonomy" id="668"/>
    <lineage>
        <taxon>Bacteria</taxon>
        <taxon>Pseudomonadati</taxon>
        <taxon>Pseudomonadota</taxon>
        <taxon>Gammaproteobacteria</taxon>
        <taxon>Vibrionales</taxon>
        <taxon>Vibrionaceae</taxon>
        <taxon>Aliivibrio</taxon>
    </lineage>
</organism>
<dbReference type="Proteomes" id="UP000321787">
    <property type="component" value="Unassembled WGS sequence"/>
</dbReference>
<keyword evidence="1" id="KW-0812">Transmembrane</keyword>
<dbReference type="RefSeq" id="WP_146866778.1">
    <property type="nucleotide sequence ID" value="NZ_BJTZ01000060.1"/>
</dbReference>
<reference evidence="2 3" key="1">
    <citation type="submission" date="2019-07" db="EMBL/GenBank/DDBJ databases">
        <title>Whole genome shotgun sequence of Aliivibrio fischeri NBRC 101058.</title>
        <authorList>
            <person name="Hosoyama A."/>
            <person name="Uohara A."/>
            <person name="Ohji S."/>
            <person name="Ichikawa N."/>
        </authorList>
    </citation>
    <scope>NUCLEOTIDE SEQUENCE [LARGE SCALE GENOMIC DNA]</scope>
    <source>
        <strain evidence="2 3">NBRC 101058</strain>
    </source>
</reference>
<feature type="transmembrane region" description="Helical" evidence="1">
    <location>
        <begin position="167"/>
        <end position="190"/>
    </location>
</feature>
<name>A0A510UNB1_ALIFS</name>
<keyword evidence="1" id="KW-0472">Membrane</keyword>
<dbReference type="AlphaFoldDB" id="A0A510UNB1"/>